<dbReference type="PANTHER" id="PTHR20872:SF1">
    <property type="entry name" value="F-BOX DOMAIN-CONTAINING PROTEIN"/>
    <property type="match status" value="1"/>
</dbReference>
<dbReference type="STRING" id="106582.ENSMZEP00005025727"/>
<protein>
    <submittedName>
        <fullName evidence="3">F-box protein 39</fullName>
    </submittedName>
</protein>
<dbReference type="AlphaFoldDB" id="A0A3P9CUR9"/>
<dbReference type="InterPro" id="IPR036047">
    <property type="entry name" value="F-box-like_dom_sf"/>
</dbReference>
<sequence>MENLEESIGEEENYGIDQEYSDPETGEYFTDDSCDCILDRKITWLSLPRLCLERVFSFLPDWDRKTAALVCRQWHNVMRSPSLWRHRRFHFSGRISKFRKPDYSSTIAYVSHLGAYLERLEVTVCPPRKTQAALRLKGAITQLFSELIRVRAPLRSLAVMNLELDRRAWTSSLRASVVGCLISFLQRGSSKLNSICLSGMRNCIHQGLELLSALLHYETRFYPRCYISSLDLEAFFSGSVNVYLNSSVPDNLSQLQCLTDLRLSYSCLSDELLMALQQRHGGGRRKSSRDGNTLQTFLLHCCLKEPHQQLICGSSWATLASSCPDLKVKISVNQVVNNDRLARMLLPEIPLSEYCMSASYSPNEDWSPKPLLSDILPQYRHTIQHLNLDFGANNFGESLDEELLELVKVCERLVELSICAFLEIRTVARLLDMSLTQSSLKEIHVRICSFNEAAGEEEEALEEMLSSYLHLPPDLCFSAIIYPFE</sequence>
<feature type="domain" description="F-box" evidence="2">
    <location>
        <begin position="41"/>
        <end position="87"/>
    </location>
</feature>
<dbReference type="Gene3D" id="3.80.10.10">
    <property type="entry name" value="Ribonuclease Inhibitor"/>
    <property type="match status" value="1"/>
</dbReference>
<dbReference type="GeneTree" id="ENSGT00510000048837"/>
<dbReference type="SUPFAM" id="SSF81383">
    <property type="entry name" value="F-box domain"/>
    <property type="match status" value="1"/>
</dbReference>
<proteinExistence type="predicted"/>
<organism evidence="3 4">
    <name type="scientific">Maylandia zebra</name>
    <name type="common">zebra mbuna</name>
    <dbReference type="NCBI Taxonomy" id="106582"/>
    <lineage>
        <taxon>Eukaryota</taxon>
        <taxon>Metazoa</taxon>
        <taxon>Chordata</taxon>
        <taxon>Craniata</taxon>
        <taxon>Vertebrata</taxon>
        <taxon>Euteleostomi</taxon>
        <taxon>Actinopterygii</taxon>
        <taxon>Neopterygii</taxon>
        <taxon>Teleostei</taxon>
        <taxon>Neoteleostei</taxon>
        <taxon>Acanthomorphata</taxon>
        <taxon>Ovalentaria</taxon>
        <taxon>Cichlomorphae</taxon>
        <taxon>Cichliformes</taxon>
        <taxon>Cichlidae</taxon>
        <taxon>African cichlids</taxon>
        <taxon>Pseudocrenilabrinae</taxon>
        <taxon>Haplochromini</taxon>
        <taxon>Maylandia</taxon>
        <taxon>Maylandia zebra complex</taxon>
    </lineage>
</organism>
<dbReference type="KEGG" id="mze:101468478"/>
<name>A0A3P9CUR9_9CICH</name>
<dbReference type="PANTHER" id="PTHR20872">
    <property type="match status" value="1"/>
</dbReference>
<evidence type="ECO:0000313" key="4">
    <source>
        <dbReference type="Proteomes" id="UP000265160"/>
    </source>
</evidence>
<evidence type="ECO:0000313" key="3">
    <source>
        <dbReference type="Ensembl" id="ENSMZEP00005025727.1"/>
    </source>
</evidence>
<dbReference type="SMART" id="SM00256">
    <property type="entry name" value="FBOX"/>
    <property type="match status" value="1"/>
</dbReference>
<reference evidence="3 4" key="1">
    <citation type="journal article" date="2014" name="Nature">
        <title>The genomic substrate for adaptive radiation in African cichlid fish.</title>
        <authorList>
            <person name="Brawand D."/>
            <person name="Wagner C.E."/>
            <person name="Li Y.I."/>
            <person name="Malinsky M."/>
            <person name="Keller I."/>
            <person name="Fan S."/>
            <person name="Simakov O."/>
            <person name="Ng A.Y."/>
            <person name="Lim Z.W."/>
            <person name="Bezault E."/>
            <person name="Turner-Maier J."/>
            <person name="Johnson J."/>
            <person name="Alcazar R."/>
            <person name="Noh H.J."/>
            <person name="Russell P."/>
            <person name="Aken B."/>
            <person name="Alfoldi J."/>
            <person name="Amemiya C."/>
            <person name="Azzouzi N."/>
            <person name="Baroiller J.F."/>
            <person name="Barloy-Hubler F."/>
            <person name="Berlin A."/>
            <person name="Bloomquist R."/>
            <person name="Carleton K.L."/>
            <person name="Conte M.A."/>
            <person name="D'Cotta H."/>
            <person name="Eshel O."/>
            <person name="Gaffney L."/>
            <person name="Galibert F."/>
            <person name="Gante H.F."/>
            <person name="Gnerre S."/>
            <person name="Greuter L."/>
            <person name="Guyon R."/>
            <person name="Haddad N.S."/>
            <person name="Haerty W."/>
            <person name="Harris R.M."/>
            <person name="Hofmann H.A."/>
            <person name="Hourlier T."/>
            <person name="Hulata G."/>
            <person name="Jaffe D.B."/>
            <person name="Lara M."/>
            <person name="Lee A.P."/>
            <person name="MacCallum I."/>
            <person name="Mwaiko S."/>
            <person name="Nikaido M."/>
            <person name="Nishihara H."/>
            <person name="Ozouf-Costaz C."/>
            <person name="Penman D.J."/>
            <person name="Przybylski D."/>
            <person name="Rakotomanga M."/>
            <person name="Renn S.C.P."/>
            <person name="Ribeiro F.J."/>
            <person name="Ron M."/>
            <person name="Salzburger W."/>
            <person name="Sanchez-Pulido L."/>
            <person name="Santos M.E."/>
            <person name="Searle S."/>
            <person name="Sharpe T."/>
            <person name="Swofford R."/>
            <person name="Tan F.J."/>
            <person name="Williams L."/>
            <person name="Young S."/>
            <person name="Yin S."/>
            <person name="Okada N."/>
            <person name="Kocher T.D."/>
            <person name="Miska E.A."/>
            <person name="Lander E.S."/>
            <person name="Venkatesh B."/>
            <person name="Fernald R.D."/>
            <person name="Meyer A."/>
            <person name="Ponting C.P."/>
            <person name="Streelman J.T."/>
            <person name="Lindblad-Toh K."/>
            <person name="Seehausen O."/>
            <person name="Di Palma F."/>
        </authorList>
    </citation>
    <scope>NUCLEOTIDE SEQUENCE</scope>
</reference>
<evidence type="ECO:0000259" key="2">
    <source>
        <dbReference type="PROSITE" id="PS50181"/>
    </source>
</evidence>
<dbReference type="InterPro" id="IPR032675">
    <property type="entry name" value="LRR_dom_sf"/>
</dbReference>
<reference evidence="3" key="3">
    <citation type="submission" date="2025-09" db="UniProtKB">
        <authorList>
            <consortium name="Ensembl"/>
        </authorList>
    </citation>
    <scope>IDENTIFICATION</scope>
</reference>
<dbReference type="PROSITE" id="PS50181">
    <property type="entry name" value="FBOX"/>
    <property type="match status" value="1"/>
</dbReference>
<dbReference type="InterPro" id="IPR001810">
    <property type="entry name" value="F-box_dom"/>
</dbReference>
<evidence type="ECO:0000256" key="1">
    <source>
        <dbReference type="SAM" id="MobiDB-lite"/>
    </source>
</evidence>
<dbReference type="Proteomes" id="UP000265160">
    <property type="component" value="LG10"/>
</dbReference>
<keyword evidence="4" id="KW-1185">Reference proteome</keyword>
<dbReference type="Ensembl" id="ENSMZET00005026560.1">
    <property type="protein sequence ID" value="ENSMZEP00005025727.1"/>
    <property type="gene ID" value="ENSMZEG00005019197.1"/>
</dbReference>
<reference evidence="3" key="2">
    <citation type="submission" date="2025-08" db="UniProtKB">
        <authorList>
            <consortium name="Ensembl"/>
        </authorList>
    </citation>
    <scope>IDENTIFICATION</scope>
</reference>
<dbReference type="FunFam" id="1.20.1280.50:FF:000005">
    <property type="entry name" value="F-box/LRR-repeat protein 3 isoform X1"/>
    <property type="match status" value="1"/>
</dbReference>
<dbReference type="RefSeq" id="XP_004550060.2">
    <property type="nucleotide sequence ID" value="XM_004550003.2"/>
</dbReference>
<accession>A0A3P9CUR9</accession>
<feature type="region of interest" description="Disordered" evidence="1">
    <location>
        <begin position="1"/>
        <end position="22"/>
    </location>
</feature>
<dbReference type="Pfam" id="PF00646">
    <property type="entry name" value="F-box"/>
    <property type="match status" value="1"/>
</dbReference>
<dbReference type="Gene3D" id="1.20.1280.50">
    <property type="match status" value="1"/>
</dbReference>